<comment type="cofactor">
    <cofactor evidence="1 12">
        <name>Mg(2+)</name>
        <dbReference type="ChEBI" id="CHEBI:18420"/>
    </cofactor>
</comment>
<dbReference type="EMBL" id="AP017895">
    <property type="protein sequence ID" value="BAV88566.1"/>
    <property type="molecule type" value="Genomic_DNA"/>
</dbReference>
<evidence type="ECO:0000313" key="13">
    <source>
        <dbReference type="EMBL" id="BAV88566.1"/>
    </source>
</evidence>
<keyword evidence="8 12" id="KW-0460">Magnesium</keyword>
<keyword evidence="7 14" id="KW-0378">Hydrolase</keyword>
<comment type="similarity">
    <text evidence="3">Belongs to the inositol monophosphatase superfamily.</text>
</comment>
<evidence type="ECO:0000256" key="12">
    <source>
        <dbReference type="PIRSR" id="PIRSR600760-2"/>
    </source>
</evidence>
<dbReference type="InterPro" id="IPR000760">
    <property type="entry name" value="Inositol_monophosphatase-like"/>
</dbReference>
<evidence type="ECO:0000256" key="5">
    <source>
        <dbReference type="ARBA" id="ARBA00021697"/>
    </source>
</evidence>
<accession>A0A2Z5R266</accession>
<evidence type="ECO:0000256" key="4">
    <source>
        <dbReference type="ARBA" id="ARBA00013085"/>
    </source>
</evidence>
<comment type="function">
    <text evidence="11">Catalyzes the dephosphorylation of histidinol-phosphate to histidinol, the direct precursor of histidine.</text>
</comment>
<dbReference type="GO" id="GO:0004401">
    <property type="term" value="F:histidinol-phosphatase activity"/>
    <property type="evidence" value="ECO:0007669"/>
    <property type="project" value="UniProtKB-EC"/>
</dbReference>
<proteinExistence type="inferred from homology"/>
<gene>
    <name evidence="14" type="primary">hisN</name>
    <name evidence="14" type="ORF">NCTC10207_01519</name>
    <name evidence="13" type="ORF">RA11412_2267</name>
</gene>
<dbReference type="KEGG" id="raj:RA11412_2267"/>
<evidence type="ECO:0000256" key="9">
    <source>
        <dbReference type="ARBA" id="ARBA00033209"/>
    </source>
</evidence>
<dbReference type="Gene3D" id="3.30.540.10">
    <property type="entry name" value="Fructose-1,6-Bisphosphatase, subunit A, domain 1"/>
    <property type="match status" value="1"/>
</dbReference>
<evidence type="ECO:0000256" key="3">
    <source>
        <dbReference type="ARBA" id="ARBA00009759"/>
    </source>
</evidence>
<evidence type="ECO:0000256" key="10">
    <source>
        <dbReference type="ARBA" id="ARBA00049158"/>
    </source>
</evidence>
<evidence type="ECO:0000256" key="8">
    <source>
        <dbReference type="ARBA" id="ARBA00022842"/>
    </source>
</evidence>
<reference evidence="13 15" key="1">
    <citation type="submission" date="2016-10" db="EMBL/GenBank/DDBJ databases">
        <title>Genome sequence of Rothia aeria strain JCM11412.</title>
        <authorList>
            <person name="Nambu T."/>
        </authorList>
    </citation>
    <scope>NUCLEOTIDE SEQUENCE [LARGE SCALE GENOMIC DNA]</scope>
    <source>
        <strain evidence="13 15">JCM 11412</strain>
    </source>
</reference>
<keyword evidence="6 12" id="KW-0479">Metal-binding</keyword>
<dbReference type="Proteomes" id="UP000282386">
    <property type="component" value="Chromosome"/>
</dbReference>
<reference evidence="14 16" key="2">
    <citation type="submission" date="2018-12" db="EMBL/GenBank/DDBJ databases">
        <authorList>
            <consortium name="Pathogen Informatics"/>
        </authorList>
    </citation>
    <scope>NUCLEOTIDE SEQUENCE [LARGE SCALE GENOMIC DNA]</scope>
    <source>
        <strain evidence="14 16">NCTC10207</strain>
    </source>
</reference>
<comment type="pathway">
    <text evidence="2">Amino-acid biosynthesis; L-histidine biosynthesis; L-histidine from 5-phospho-alpha-D-ribose 1-diphosphate: step 8/9.</text>
</comment>
<evidence type="ECO:0000256" key="1">
    <source>
        <dbReference type="ARBA" id="ARBA00001946"/>
    </source>
</evidence>
<feature type="binding site" evidence="12">
    <location>
        <position position="71"/>
    </location>
    <ligand>
        <name>Mg(2+)</name>
        <dbReference type="ChEBI" id="CHEBI:18420"/>
        <label>1</label>
        <note>catalytic</note>
    </ligand>
</feature>
<dbReference type="Pfam" id="PF00459">
    <property type="entry name" value="Inositol_P"/>
    <property type="match status" value="1"/>
</dbReference>
<feature type="binding site" evidence="12">
    <location>
        <position position="86"/>
    </location>
    <ligand>
        <name>Mg(2+)</name>
        <dbReference type="ChEBI" id="CHEBI:18420"/>
        <label>1</label>
        <note>catalytic</note>
    </ligand>
</feature>
<evidence type="ECO:0000256" key="6">
    <source>
        <dbReference type="ARBA" id="ARBA00022723"/>
    </source>
</evidence>
<organism evidence="13 15">
    <name type="scientific">Rothia aeria</name>
    <dbReference type="NCBI Taxonomy" id="172042"/>
    <lineage>
        <taxon>Bacteria</taxon>
        <taxon>Bacillati</taxon>
        <taxon>Actinomycetota</taxon>
        <taxon>Actinomycetes</taxon>
        <taxon>Micrococcales</taxon>
        <taxon>Micrococcaceae</taxon>
        <taxon>Rothia</taxon>
    </lineage>
</organism>
<dbReference type="Gene3D" id="3.40.190.80">
    <property type="match status" value="1"/>
</dbReference>
<dbReference type="AlphaFoldDB" id="A0A2Z5R266"/>
<keyword evidence="15" id="KW-1185">Reference proteome</keyword>
<sequence>MNTTPYTDDVRLAHTLADSVDRVAMARFTDHSMSVHMKDDGTPVTDADREIEQLIRAQLQRARIRDGVAGEESGTMGTTSRQWVIDPIDGTSNFVRGVPVWATLIALLDEGEPVVGLVSAPALQRRWWAAKGSGSYAGKSLARATRLEVSKVANIANSSLSYSDFAGWAENGMEQRFFSLAQSVKRTRAYGDFWSYCLVAEGAVDIAADPQLNMHNVAALVPIVREAGGKITTFNGNNATSTTYSQRTSVLATNGALHSKAQGLLSDIGISED</sequence>
<dbReference type="PRINTS" id="PR00377">
    <property type="entry name" value="IMPHPHTASES"/>
</dbReference>
<name>A0A2Z5R266_9MICC</name>
<comment type="catalytic activity">
    <reaction evidence="10">
        <text>L-histidinol phosphate + H2O = L-histidinol + phosphate</text>
        <dbReference type="Rhea" id="RHEA:14465"/>
        <dbReference type="ChEBI" id="CHEBI:15377"/>
        <dbReference type="ChEBI" id="CHEBI:43474"/>
        <dbReference type="ChEBI" id="CHEBI:57699"/>
        <dbReference type="ChEBI" id="CHEBI:57980"/>
        <dbReference type="EC" id="3.1.3.15"/>
    </reaction>
</comment>
<evidence type="ECO:0000313" key="15">
    <source>
        <dbReference type="Proteomes" id="UP000250241"/>
    </source>
</evidence>
<dbReference type="InterPro" id="IPR051090">
    <property type="entry name" value="Inositol_monoP_superfamily"/>
</dbReference>
<dbReference type="Proteomes" id="UP000250241">
    <property type="component" value="Chromosome"/>
</dbReference>
<dbReference type="FunFam" id="3.30.540.10:FF:000003">
    <property type="entry name" value="Inositol-1-monophosphatase"/>
    <property type="match status" value="1"/>
</dbReference>
<dbReference type="PROSITE" id="PS00629">
    <property type="entry name" value="IMP_1"/>
    <property type="match status" value="1"/>
</dbReference>
<evidence type="ECO:0000256" key="7">
    <source>
        <dbReference type="ARBA" id="ARBA00022801"/>
    </source>
</evidence>
<dbReference type="PANTHER" id="PTHR43200:SF6">
    <property type="entry name" value="3'(2'),5'-BISPHOSPHATE NUCLEOTIDASE"/>
    <property type="match status" value="1"/>
</dbReference>
<evidence type="ECO:0000256" key="2">
    <source>
        <dbReference type="ARBA" id="ARBA00004970"/>
    </source>
</evidence>
<evidence type="ECO:0000313" key="14">
    <source>
        <dbReference type="EMBL" id="VEI23412.1"/>
    </source>
</evidence>
<feature type="binding site" evidence="12">
    <location>
        <position position="88"/>
    </location>
    <ligand>
        <name>Mg(2+)</name>
        <dbReference type="ChEBI" id="CHEBI:18420"/>
        <label>1</label>
        <note>catalytic</note>
    </ligand>
</feature>
<dbReference type="InterPro" id="IPR020583">
    <property type="entry name" value="Inositol_monoP_metal-BS"/>
</dbReference>
<dbReference type="EC" id="3.1.3.15" evidence="4"/>
<dbReference type="GO" id="GO:0046872">
    <property type="term" value="F:metal ion binding"/>
    <property type="evidence" value="ECO:0007669"/>
    <property type="project" value="UniProtKB-KW"/>
</dbReference>
<feature type="binding site" evidence="12">
    <location>
        <position position="89"/>
    </location>
    <ligand>
        <name>Mg(2+)</name>
        <dbReference type="ChEBI" id="CHEBI:18420"/>
        <label>1</label>
        <note>catalytic</note>
    </ligand>
</feature>
<evidence type="ECO:0000256" key="11">
    <source>
        <dbReference type="ARBA" id="ARBA00053547"/>
    </source>
</evidence>
<dbReference type="GeneID" id="93862683"/>
<dbReference type="EMBL" id="LR134479">
    <property type="protein sequence ID" value="VEI23412.1"/>
    <property type="molecule type" value="Genomic_DNA"/>
</dbReference>
<dbReference type="SUPFAM" id="SSF56655">
    <property type="entry name" value="Carbohydrate phosphatase"/>
    <property type="match status" value="1"/>
</dbReference>
<dbReference type="RefSeq" id="WP_023134019.1">
    <property type="nucleotide sequence ID" value="NZ_CAJPQC010000005.1"/>
</dbReference>
<dbReference type="GO" id="GO:0000105">
    <property type="term" value="P:L-histidine biosynthetic process"/>
    <property type="evidence" value="ECO:0007669"/>
    <property type="project" value="TreeGrafter"/>
</dbReference>
<protein>
    <recommendedName>
        <fullName evidence="5">Histidinol-phosphatase</fullName>
        <ecNumber evidence="4">3.1.3.15</ecNumber>
    </recommendedName>
    <alternativeName>
        <fullName evidence="9">Histidinol-phosphate phosphatase</fullName>
    </alternativeName>
</protein>
<dbReference type="PANTHER" id="PTHR43200">
    <property type="entry name" value="PHOSPHATASE"/>
    <property type="match status" value="1"/>
</dbReference>
<evidence type="ECO:0000313" key="16">
    <source>
        <dbReference type="Proteomes" id="UP000282386"/>
    </source>
</evidence>